<reference evidence="1 2" key="1">
    <citation type="submission" date="2016-08" db="EMBL/GenBank/DDBJ databases">
        <authorList>
            <person name="Seilhamer J.J."/>
        </authorList>
    </citation>
    <scope>NUCLEOTIDE SEQUENCE [LARGE SCALE GENOMIC DNA]</scope>
    <source>
        <strain evidence="1 2">IEBC_T61001</strain>
    </source>
</reference>
<protein>
    <recommendedName>
        <fullName evidence="3">Phage head-tail adapter protein</fullName>
    </recommendedName>
</protein>
<organism evidence="1 2">
    <name type="scientific">Bacillus thuringiensis</name>
    <dbReference type="NCBI Taxonomy" id="1428"/>
    <lineage>
        <taxon>Bacteria</taxon>
        <taxon>Bacillati</taxon>
        <taxon>Bacillota</taxon>
        <taxon>Bacilli</taxon>
        <taxon>Bacillales</taxon>
        <taxon>Bacillaceae</taxon>
        <taxon>Bacillus</taxon>
        <taxon>Bacillus cereus group</taxon>
    </lineage>
</organism>
<sequence length="99" mass="11660">MNDILFFPVLTTTTDDLGQVEVTEGFTRQVFCEKKSISQNEFFQAGQNGFKPKCVLIVYSLDYQEEQKIQYNNKTYSIYRTYERDDERIELYCEVKAGV</sequence>
<dbReference type="EMBL" id="FMBI01000037">
    <property type="protein sequence ID" value="SCC55081.1"/>
    <property type="molecule type" value="Genomic_DNA"/>
</dbReference>
<dbReference type="Gene3D" id="2.40.10.270">
    <property type="entry name" value="Bacteriophage SPP1 head-tail adaptor protein"/>
    <property type="match status" value="1"/>
</dbReference>
<dbReference type="Proteomes" id="UP000195991">
    <property type="component" value="Unassembled WGS sequence"/>
</dbReference>
<dbReference type="AlphaFoldDB" id="A0A1C4FHW3"/>
<dbReference type="InterPro" id="IPR008767">
    <property type="entry name" value="Phage_SPP1_head-tail_adaptor"/>
</dbReference>
<evidence type="ECO:0000313" key="1">
    <source>
        <dbReference type="EMBL" id="SCC55081.1"/>
    </source>
</evidence>
<gene>
    <name evidence="1" type="ORF">BTT61001_04314</name>
</gene>
<accession>A0A1C4FHW3</accession>
<evidence type="ECO:0008006" key="3">
    <source>
        <dbReference type="Google" id="ProtNLM"/>
    </source>
</evidence>
<dbReference type="InterPro" id="IPR038666">
    <property type="entry name" value="SSP1_head-tail_sf"/>
</dbReference>
<proteinExistence type="predicted"/>
<evidence type="ECO:0000313" key="2">
    <source>
        <dbReference type="Proteomes" id="UP000195991"/>
    </source>
</evidence>
<dbReference type="NCBIfam" id="TIGR01563">
    <property type="entry name" value="gp16_SPP1"/>
    <property type="match status" value="1"/>
</dbReference>
<dbReference type="RefSeq" id="WP_088008991.1">
    <property type="nucleotide sequence ID" value="NZ_FMBI01000037.1"/>
</dbReference>
<name>A0A1C4FHW3_BACTU</name>